<reference evidence="8" key="1">
    <citation type="journal article" date="2020" name="Stud. Mycol.">
        <title>101 Dothideomycetes genomes: a test case for predicting lifestyles and emergence of pathogens.</title>
        <authorList>
            <person name="Haridas S."/>
            <person name="Albert R."/>
            <person name="Binder M."/>
            <person name="Bloem J."/>
            <person name="Labutti K."/>
            <person name="Salamov A."/>
            <person name="Andreopoulos B."/>
            <person name="Baker S."/>
            <person name="Barry K."/>
            <person name="Bills G."/>
            <person name="Bluhm B."/>
            <person name="Cannon C."/>
            <person name="Castanera R."/>
            <person name="Culley D."/>
            <person name="Daum C."/>
            <person name="Ezra D."/>
            <person name="Gonzalez J."/>
            <person name="Henrissat B."/>
            <person name="Kuo A."/>
            <person name="Liang C."/>
            <person name="Lipzen A."/>
            <person name="Lutzoni F."/>
            <person name="Magnuson J."/>
            <person name="Mondo S."/>
            <person name="Nolan M."/>
            <person name="Ohm R."/>
            <person name="Pangilinan J."/>
            <person name="Park H.-J."/>
            <person name="Ramirez L."/>
            <person name="Alfaro M."/>
            <person name="Sun H."/>
            <person name="Tritt A."/>
            <person name="Yoshinaga Y."/>
            <person name="Zwiers L.-H."/>
            <person name="Turgeon B."/>
            <person name="Goodwin S."/>
            <person name="Spatafora J."/>
            <person name="Crous P."/>
            <person name="Grigoriev I."/>
        </authorList>
    </citation>
    <scope>NUCLEOTIDE SEQUENCE</scope>
    <source>
        <strain evidence="8">ATCC 36951</strain>
    </source>
</reference>
<dbReference type="RefSeq" id="XP_033665345.1">
    <property type="nucleotide sequence ID" value="XM_033807641.1"/>
</dbReference>
<evidence type="ECO:0000256" key="1">
    <source>
        <dbReference type="ARBA" id="ARBA00004141"/>
    </source>
</evidence>
<evidence type="ECO:0000313" key="8">
    <source>
        <dbReference type="EMBL" id="KAF2164456.1"/>
    </source>
</evidence>
<dbReference type="InterPro" id="IPR002293">
    <property type="entry name" value="AA/rel_permease1"/>
</dbReference>
<evidence type="ECO:0000256" key="4">
    <source>
        <dbReference type="ARBA" id="ARBA00022989"/>
    </source>
</evidence>
<feature type="transmembrane region" description="Helical" evidence="7">
    <location>
        <begin position="129"/>
        <end position="153"/>
    </location>
</feature>
<evidence type="ECO:0000256" key="5">
    <source>
        <dbReference type="ARBA" id="ARBA00023136"/>
    </source>
</evidence>
<dbReference type="Proteomes" id="UP000799537">
    <property type="component" value="Unassembled WGS sequence"/>
</dbReference>
<evidence type="ECO:0000256" key="2">
    <source>
        <dbReference type="ARBA" id="ARBA00022448"/>
    </source>
</evidence>
<feature type="compositionally biased region" description="Basic and acidic residues" evidence="6">
    <location>
        <begin position="1"/>
        <end position="17"/>
    </location>
</feature>
<keyword evidence="4 7" id="KW-1133">Transmembrane helix</keyword>
<accession>A0A6A6CGA9</accession>
<keyword evidence="3 7" id="KW-0812">Transmembrane</keyword>
<evidence type="ECO:0000256" key="6">
    <source>
        <dbReference type="SAM" id="MobiDB-lite"/>
    </source>
</evidence>
<keyword evidence="2" id="KW-0813">Transport</keyword>
<evidence type="ECO:0000256" key="7">
    <source>
        <dbReference type="SAM" id="Phobius"/>
    </source>
</evidence>
<dbReference type="PIRSF" id="PIRSF006060">
    <property type="entry name" value="AA_transporter"/>
    <property type="match status" value="1"/>
</dbReference>
<feature type="transmembrane region" description="Helical" evidence="7">
    <location>
        <begin position="330"/>
        <end position="351"/>
    </location>
</feature>
<dbReference type="OrthoDB" id="3900342at2759"/>
<feature type="transmembrane region" description="Helical" evidence="7">
    <location>
        <begin position="407"/>
        <end position="425"/>
    </location>
</feature>
<organism evidence="8 9">
    <name type="scientific">Zasmidium cellare ATCC 36951</name>
    <dbReference type="NCBI Taxonomy" id="1080233"/>
    <lineage>
        <taxon>Eukaryota</taxon>
        <taxon>Fungi</taxon>
        <taxon>Dikarya</taxon>
        <taxon>Ascomycota</taxon>
        <taxon>Pezizomycotina</taxon>
        <taxon>Dothideomycetes</taxon>
        <taxon>Dothideomycetidae</taxon>
        <taxon>Mycosphaerellales</taxon>
        <taxon>Mycosphaerellaceae</taxon>
        <taxon>Zasmidium</taxon>
    </lineage>
</organism>
<dbReference type="PANTHER" id="PTHR45649">
    <property type="entry name" value="AMINO-ACID PERMEASE BAT1"/>
    <property type="match status" value="1"/>
</dbReference>
<dbReference type="GO" id="GO:0016020">
    <property type="term" value="C:membrane"/>
    <property type="evidence" value="ECO:0007669"/>
    <property type="project" value="UniProtKB-SubCell"/>
</dbReference>
<feature type="transmembrane region" description="Helical" evidence="7">
    <location>
        <begin position="165"/>
        <end position="186"/>
    </location>
</feature>
<keyword evidence="9" id="KW-1185">Reference proteome</keyword>
<dbReference type="Pfam" id="PF13520">
    <property type="entry name" value="AA_permease_2"/>
    <property type="match status" value="1"/>
</dbReference>
<evidence type="ECO:0008006" key="10">
    <source>
        <dbReference type="Google" id="ProtNLM"/>
    </source>
</evidence>
<proteinExistence type="predicted"/>
<feature type="transmembrane region" description="Helical" evidence="7">
    <location>
        <begin position="192"/>
        <end position="211"/>
    </location>
</feature>
<dbReference type="GO" id="GO:0022857">
    <property type="term" value="F:transmembrane transporter activity"/>
    <property type="evidence" value="ECO:0007669"/>
    <property type="project" value="InterPro"/>
</dbReference>
<dbReference type="GeneID" id="54560913"/>
<dbReference type="AlphaFoldDB" id="A0A6A6CGA9"/>
<name>A0A6A6CGA9_ZASCE</name>
<feature type="transmembrane region" description="Helical" evidence="7">
    <location>
        <begin position="445"/>
        <end position="467"/>
    </location>
</feature>
<keyword evidence="5 7" id="KW-0472">Membrane</keyword>
<gene>
    <name evidence="8" type="ORF">M409DRAFT_25334</name>
</gene>
<feature type="region of interest" description="Disordered" evidence="6">
    <location>
        <begin position="1"/>
        <end position="20"/>
    </location>
</feature>
<sequence>MAGDEKSAPPAIDEERSLSPNDLINTSGHVQELDRNFGFWSICSIALISDDAWAAGGGALVLALYNGGGPGVMYGLIAATFFYAFICAGLAELASAMPTSANVYHWASITPGPRYGRVFSWFAGWWNCVAWIFGAASTSLFAANGIIAMYTVYHPAFVPERWQIFIAYLGIIWIDTAIVCFGQKYLAIFSNVSGVACLTILFVVIIVCAIMPSQTGAGYASNAFVWTEWQNLTGWSSDGLVFLMGMLNGAYAIGTPDAVCHLCEELPKPRVNIPKGIAAQLTGGFLATFVFYVTILYGVTSLDDVYATNITSLPLGAMFQQCVRSNAGTFALLFLFTFNIIVTVPGAWIAAGRMLWTLGRDEATPFPKFVRHISPTWRNPFNAQIICCVGGTILGCIYIGSASAFNAFVASFTVFTTMSYCAAILPHIITGRKYVTPGPFWMKGIVGYLVMGTACAYILVFNVLYMFPYSYPVANAQAMNWTSVMFAGITALLALGYLWKRSRGYVGPKVVMDAHDDIMRGTIGLDEEVARRRKEAGRGP</sequence>
<protein>
    <recommendedName>
        <fullName evidence="10">Amino acid permease/ SLC12A domain-containing protein</fullName>
    </recommendedName>
</protein>
<dbReference type="Gene3D" id="1.20.1740.10">
    <property type="entry name" value="Amino acid/polyamine transporter I"/>
    <property type="match status" value="1"/>
</dbReference>
<feature type="transmembrane region" description="Helical" evidence="7">
    <location>
        <begin position="479"/>
        <end position="499"/>
    </location>
</feature>
<dbReference type="EMBL" id="ML993604">
    <property type="protein sequence ID" value="KAF2164456.1"/>
    <property type="molecule type" value="Genomic_DNA"/>
</dbReference>
<feature type="transmembrane region" description="Helical" evidence="7">
    <location>
        <begin position="277"/>
        <end position="299"/>
    </location>
</feature>
<dbReference type="PANTHER" id="PTHR45649:SF27">
    <property type="entry name" value="CHOLINE TRANSPORTER (EUROFUNG)"/>
    <property type="match status" value="1"/>
</dbReference>
<evidence type="ECO:0000313" key="9">
    <source>
        <dbReference type="Proteomes" id="UP000799537"/>
    </source>
</evidence>
<comment type="subcellular location">
    <subcellularLocation>
        <location evidence="1">Membrane</location>
        <topology evidence="1">Multi-pass membrane protein</topology>
    </subcellularLocation>
</comment>
<feature type="transmembrane region" description="Helical" evidence="7">
    <location>
        <begin position="381"/>
        <end position="401"/>
    </location>
</feature>
<feature type="transmembrane region" description="Helical" evidence="7">
    <location>
        <begin position="72"/>
        <end position="91"/>
    </location>
</feature>
<evidence type="ECO:0000256" key="3">
    <source>
        <dbReference type="ARBA" id="ARBA00022692"/>
    </source>
</evidence>